<feature type="domain" description="HAMP" evidence="8">
    <location>
        <begin position="310"/>
        <end position="363"/>
    </location>
</feature>
<dbReference type="Gene3D" id="3.30.565.10">
    <property type="entry name" value="Histidine kinase-like ATPase, C-terminal domain"/>
    <property type="match status" value="1"/>
</dbReference>
<protein>
    <recommendedName>
        <fullName evidence="8">HAMP domain-containing protein</fullName>
    </recommendedName>
</protein>
<dbReference type="Gene3D" id="6.10.340.10">
    <property type="match status" value="1"/>
</dbReference>
<dbReference type="Proteomes" id="UP000249260">
    <property type="component" value="Unassembled WGS sequence"/>
</dbReference>
<feature type="transmembrane region" description="Helical" evidence="7">
    <location>
        <begin position="289"/>
        <end position="310"/>
    </location>
</feature>
<gene>
    <name evidence="9" type="ORF">DL346_01165</name>
</gene>
<dbReference type="OrthoDB" id="9776552at2"/>
<dbReference type="SUPFAM" id="SSF55874">
    <property type="entry name" value="ATPase domain of HSP90 chaperone/DNA topoisomerase II/histidine kinase"/>
    <property type="match status" value="1"/>
</dbReference>
<keyword evidence="2" id="KW-1003">Cell membrane</keyword>
<keyword evidence="7" id="KW-1133">Transmembrane helix</keyword>
<dbReference type="InterPro" id="IPR050640">
    <property type="entry name" value="Bact_2-comp_sensor_kinase"/>
</dbReference>
<dbReference type="AlphaFoldDB" id="A0A328U5P5"/>
<evidence type="ECO:0000256" key="1">
    <source>
        <dbReference type="ARBA" id="ARBA00004651"/>
    </source>
</evidence>
<dbReference type="GO" id="GO:0005886">
    <property type="term" value="C:plasma membrane"/>
    <property type="evidence" value="ECO:0007669"/>
    <property type="project" value="UniProtKB-SubCell"/>
</dbReference>
<dbReference type="Pfam" id="PF00672">
    <property type="entry name" value="HAMP"/>
    <property type="match status" value="1"/>
</dbReference>
<dbReference type="PANTHER" id="PTHR34220:SF7">
    <property type="entry name" value="SENSOR HISTIDINE KINASE YPDA"/>
    <property type="match status" value="1"/>
</dbReference>
<keyword evidence="6 7" id="KW-0472">Membrane</keyword>
<keyword evidence="7" id="KW-0812">Transmembrane</keyword>
<dbReference type="EMBL" id="QLUW01000001">
    <property type="protein sequence ID" value="RAP77143.1"/>
    <property type="molecule type" value="Genomic_DNA"/>
</dbReference>
<evidence type="ECO:0000256" key="7">
    <source>
        <dbReference type="SAM" id="Phobius"/>
    </source>
</evidence>
<accession>A0A328U5P5</accession>
<evidence type="ECO:0000256" key="3">
    <source>
        <dbReference type="ARBA" id="ARBA00022553"/>
    </source>
</evidence>
<reference evidence="9 10" key="1">
    <citation type="submission" date="2018-06" db="EMBL/GenBank/DDBJ databases">
        <title>Paenibacillus montanisoli sp. nov., isolated from mountain area soil.</title>
        <authorList>
            <person name="Wu M."/>
        </authorList>
    </citation>
    <scope>NUCLEOTIDE SEQUENCE [LARGE SCALE GENOMIC DNA]</scope>
    <source>
        <strain evidence="9 10">RA17</strain>
    </source>
</reference>
<dbReference type="Pfam" id="PF02518">
    <property type="entry name" value="HATPase_c"/>
    <property type="match status" value="1"/>
</dbReference>
<feature type="transmembrane region" description="Helical" evidence="7">
    <location>
        <begin position="26"/>
        <end position="48"/>
    </location>
</feature>
<dbReference type="PROSITE" id="PS50885">
    <property type="entry name" value="HAMP"/>
    <property type="match status" value="1"/>
</dbReference>
<dbReference type="CDD" id="cd06225">
    <property type="entry name" value="HAMP"/>
    <property type="match status" value="1"/>
</dbReference>
<sequence>MLSREIITLSYRLRGDFNMLRKPLPFQYRLIYVVILTVLLPSVLLNWLTFAKIKNHMLDDATAWLTSMTKNSGQTMESYIKLVNGVSKNPEFDYTLMDIFDRHRTNTEGRFGYSYDELSKINNWLTMLNQMDTNIVAVNFLDESGTQFHVGDSVAVDDKDWLKKTESLNGASAVWSPVTTEDGTVAFSVSRKLISPVTFHRIGAIQIFFRLDFLTQKENELFLKEGNFVILDKENKIVFEKSEDHGRLDDWNTSRQVKAAFVSTLTGWTLVGAVPKNVLFQKIDLIQKWVFIANGVFIFITMGVVFLISFQLTNPLRKLSKLMLNAVKRNFDIEAIPIKRYDEIGNISISFNRMIGKIHNLIREVTETEQMRKQSEITALQAQINPHFLYNTLGTIAMQAEIDGYYKVSDMASKLGRFLRYTIGNQQDWVEIAQECEHLGIYFRVMQFRYPLIEFELEIDERLKDWQVTRLILQPLVENAILHGIVPNGTEGKVKVAIQLSPEPIDEFPIHIRVEDTGVGMGQETVDELIGYLKGTGMDRERTYGIGLKNVYERVSLSYEDKFIFGLHSEEGKGTQIRIALARRQTYENHGGRG</sequence>
<keyword evidence="4" id="KW-0808">Transferase</keyword>
<evidence type="ECO:0000256" key="4">
    <source>
        <dbReference type="ARBA" id="ARBA00022679"/>
    </source>
</evidence>
<dbReference type="GO" id="GO:0000155">
    <property type="term" value="F:phosphorelay sensor kinase activity"/>
    <property type="evidence" value="ECO:0007669"/>
    <property type="project" value="InterPro"/>
</dbReference>
<keyword evidence="3" id="KW-0597">Phosphoprotein</keyword>
<keyword evidence="5" id="KW-0418">Kinase</keyword>
<evidence type="ECO:0000259" key="8">
    <source>
        <dbReference type="PROSITE" id="PS50885"/>
    </source>
</evidence>
<comment type="caution">
    <text evidence="9">The sequence shown here is derived from an EMBL/GenBank/DDBJ whole genome shotgun (WGS) entry which is preliminary data.</text>
</comment>
<name>A0A328U5P5_9BACL</name>
<dbReference type="Pfam" id="PF06580">
    <property type="entry name" value="His_kinase"/>
    <property type="match status" value="1"/>
</dbReference>
<organism evidence="9 10">
    <name type="scientific">Paenibacillus montanisoli</name>
    <dbReference type="NCBI Taxonomy" id="2081970"/>
    <lineage>
        <taxon>Bacteria</taxon>
        <taxon>Bacillati</taxon>
        <taxon>Bacillota</taxon>
        <taxon>Bacilli</taxon>
        <taxon>Bacillales</taxon>
        <taxon>Paenibacillaceae</taxon>
        <taxon>Paenibacillus</taxon>
    </lineage>
</organism>
<dbReference type="InterPro" id="IPR036890">
    <property type="entry name" value="HATPase_C_sf"/>
</dbReference>
<keyword evidence="10" id="KW-1185">Reference proteome</keyword>
<comment type="subcellular location">
    <subcellularLocation>
        <location evidence="1">Cell membrane</location>
        <topology evidence="1">Multi-pass membrane protein</topology>
    </subcellularLocation>
</comment>
<evidence type="ECO:0000256" key="6">
    <source>
        <dbReference type="ARBA" id="ARBA00023136"/>
    </source>
</evidence>
<evidence type="ECO:0000313" key="10">
    <source>
        <dbReference type="Proteomes" id="UP000249260"/>
    </source>
</evidence>
<dbReference type="InterPro" id="IPR010559">
    <property type="entry name" value="Sig_transdc_His_kin_internal"/>
</dbReference>
<evidence type="ECO:0000256" key="5">
    <source>
        <dbReference type="ARBA" id="ARBA00022777"/>
    </source>
</evidence>
<dbReference type="InterPro" id="IPR003660">
    <property type="entry name" value="HAMP_dom"/>
</dbReference>
<dbReference type="InterPro" id="IPR003594">
    <property type="entry name" value="HATPase_dom"/>
</dbReference>
<evidence type="ECO:0000256" key="2">
    <source>
        <dbReference type="ARBA" id="ARBA00022475"/>
    </source>
</evidence>
<dbReference type="SUPFAM" id="SSF158472">
    <property type="entry name" value="HAMP domain-like"/>
    <property type="match status" value="1"/>
</dbReference>
<dbReference type="PANTHER" id="PTHR34220">
    <property type="entry name" value="SENSOR HISTIDINE KINASE YPDA"/>
    <property type="match status" value="1"/>
</dbReference>
<proteinExistence type="predicted"/>
<evidence type="ECO:0000313" key="9">
    <source>
        <dbReference type="EMBL" id="RAP77143.1"/>
    </source>
</evidence>